<accession>A0A1H4CAX7</accession>
<dbReference type="EMBL" id="FNRL01000010">
    <property type="protein sequence ID" value="SEA57483.1"/>
    <property type="molecule type" value="Genomic_DNA"/>
</dbReference>
<gene>
    <name evidence="1" type="ORF">SAMN05660909_02509</name>
</gene>
<reference evidence="2" key="1">
    <citation type="submission" date="2016-10" db="EMBL/GenBank/DDBJ databases">
        <authorList>
            <person name="Varghese N."/>
            <person name="Submissions S."/>
        </authorList>
    </citation>
    <scope>NUCLEOTIDE SEQUENCE [LARGE SCALE GENOMIC DNA]</scope>
    <source>
        <strain evidence="2">DSM 23920</strain>
    </source>
</reference>
<evidence type="ECO:0000313" key="2">
    <source>
        <dbReference type="Proteomes" id="UP000199656"/>
    </source>
</evidence>
<evidence type="ECO:0000313" key="1">
    <source>
        <dbReference type="EMBL" id="SEA57483.1"/>
    </source>
</evidence>
<organism evidence="1 2">
    <name type="scientific">Chitinophaga terrae</name>
    <name type="common">ex Kim and Jung 2007</name>
    <dbReference type="NCBI Taxonomy" id="408074"/>
    <lineage>
        <taxon>Bacteria</taxon>
        <taxon>Pseudomonadati</taxon>
        <taxon>Bacteroidota</taxon>
        <taxon>Chitinophagia</taxon>
        <taxon>Chitinophagales</taxon>
        <taxon>Chitinophagaceae</taxon>
        <taxon>Chitinophaga</taxon>
    </lineage>
</organism>
<protein>
    <submittedName>
        <fullName evidence="1">Uncharacterized protein</fullName>
    </submittedName>
</protein>
<sequence length="53" mass="6491">MLSCKTREIYYDHKNNLAEGMQRPWNTTKMCNFARFLLNFLIFYVDRITGYYV</sequence>
<proteinExistence type="predicted"/>
<dbReference type="AlphaFoldDB" id="A0A1H4CAX7"/>
<keyword evidence="2" id="KW-1185">Reference proteome</keyword>
<dbReference type="Proteomes" id="UP000199656">
    <property type="component" value="Unassembled WGS sequence"/>
</dbReference>
<name>A0A1H4CAX7_9BACT</name>